<accession>A0A955ECE5</accession>
<dbReference type="AlphaFoldDB" id="A0A955ECE5"/>
<comment type="caution">
    <text evidence="2">The sequence shown here is derived from an EMBL/GenBank/DDBJ whole genome shotgun (WGS) entry which is preliminary data.</text>
</comment>
<gene>
    <name evidence="2" type="ORF">KC980_02555</name>
</gene>
<dbReference type="GO" id="GO:0016787">
    <property type="term" value="F:hydrolase activity"/>
    <property type="evidence" value="ECO:0007669"/>
    <property type="project" value="UniProtKB-KW"/>
</dbReference>
<dbReference type="Gene3D" id="2.40.260.10">
    <property type="entry name" value="Sortase"/>
    <property type="match status" value="1"/>
</dbReference>
<dbReference type="InterPro" id="IPR005754">
    <property type="entry name" value="Sortase"/>
</dbReference>
<evidence type="ECO:0000313" key="2">
    <source>
        <dbReference type="EMBL" id="MCA9308367.1"/>
    </source>
</evidence>
<dbReference type="Pfam" id="PF04203">
    <property type="entry name" value="Sortase"/>
    <property type="match status" value="1"/>
</dbReference>
<evidence type="ECO:0000313" key="3">
    <source>
        <dbReference type="Proteomes" id="UP000740557"/>
    </source>
</evidence>
<sequence length="246" mass="27122">MPDYFTPTKYVKDYSRDPFFKSVDYGSYFRAKVLPFTFLSLGGAILVSQVVLPLTYLSVTDNFPTYVSSTAFGKASGLSEFEFDELNKGLGETNGVVAGVNSNTPQTFTITIPKLGIKEAVVHTNSSSLNPEGYIGHYPGTSTPDLPGTAFLYGHSALPVFYNPKNYKTIFSTLNQLNAGDEFTVNYNNKDYVYKVEKTEIKAVTDIDPLAKVSQDYLNKSDLILMTCWPAGSKSKRLLVSTTQVN</sequence>
<dbReference type="InterPro" id="IPR023365">
    <property type="entry name" value="Sortase_dom-sf"/>
</dbReference>
<dbReference type="Proteomes" id="UP000740557">
    <property type="component" value="Unassembled WGS sequence"/>
</dbReference>
<dbReference type="NCBIfam" id="TIGR01076">
    <property type="entry name" value="sortase_fam"/>
    <property type="match status" value="1"/>
</dbReference>
<dbReference type="SUPFAM" id="SSF63817">
    <property type="entry name" value="Sortase"/>
    <property type="match status" value="1"/>
</dbReference>
<organism evidence="2 3">
    <name type="scientific">candidate division WWE3 bacterium</name>
    <dbReference type="NCBI Taxonomy" id="2053526"/>
    <lineage>
        <taxon>Bacteria</taxon>
        <taxon>Katanobacteria</taxon>
    </lineage>
</organism>
<reference evidence="2" key="2">
    <citation type="journal article" date="2021" name="Microbiome">
        <title>Successional dynamics and alternative stable states in a saline activated sludge microbial community over 9 years.</title>
        <authorList>
            <person name="Wang Y."/>
            <person name="Ye J."/>
            <person name="Ju F."/>
            <person name="Liu L."/>
            <person name="Boyd J.A."/>
            <person name="Deng Y."/>
            <person name="Parks D.H."/>
            <person name="Jiang X."/>
            <person name="Yin X."/>
            <person name="Woodcroft B.J."/>
            <person name="Tyson G.W."/>
            <person name="Hugenholtz P."/>
            <person name="Polz M.F."/>
            <person name="Zhang T."/>
        </authorList>
    </citation>
    <scope>NUCLEOTIDE SEQUENCE</scope>
    <source>
        <strain evidence="2">HKST-UBA79</strain>
    </source>
</reference>
<evidence type="ECO:0000256" key="1">
    <source>
        <dbReference type="ARBA" id="ARBA00022801"/>
    </source>
</evidence>
<dbReference type="EMBL" id="JAGQNX010000073">
    <property type="protein sequence ID" value="MCA9308367.1"/>
    <property type="molecule type" value="Genomic_DNA"/>
</dbReference>
<keyword evidence="1" id="KW-0378">Hydrolase</keyword>
<proteinExistence type="predicted"/>
<protein>
    <submittedName>
        <fullName evidence="2">Sortase</fullName>
    </submittedName>
</protein>
<reference evidence="2" key="1">
    <citation type="submission" date="2020-04" db="EMBL/GenBank/DDBJ databases">
        <authorList>
            <person name="Zhang T."/>
        </authorList>
    </citation>
    <scope>NUCLEOTIDE SEQUENCE</scope>
    <source>
        <strain evidence="2">HKST-UBA79</strain>
    </source>
</reference>
<name>A0A955ECE5_UNCKA</name>
<dbReference type="CDD" id="cd00004">
    <property type="entry name" value="Sortase"/>
    <property type="match status" value="1"/>
</dbReference>